<reference evidence="2 3" key="1">
    <citation type="submission" date="2016-11" db="EMBL/GenBank/DDBJ databases">
        <title>The macronuclear genome of Stentor coeruleus: a giant cell with tiny introns.</title>
        <authorList>
            <person name="Slabodnick M."/>
            <person name="Ruby J.G."/>
            <person name="Reiff S.B."/>
            <person name="Swart E.C."/>
            <person name="Gosai S."/>
            <person name="Prabakaran S."/>
            <person name="Witkowska E."/>
            <person name="Larue G.E."/>
            <person name="Fisher S."/>
            <person name="Freeman R.M."/>
            <person name="Gunawardena J."/>
            <person name="Chu W."/>
            <person name="Stover N.A."/>
            <person name="Gregory B.D."/>
            <person name="Nowacki M."/>
            <person name="Derisi J."/>
            <person name="Roy S.W."/>
            <person name="Marshall W.F."/>
            <person name="Sood P."/>
        </authorList>
    </citation>
    <scope>NUCLEOTIDE SEQUENCE [LARGE SCALE GENOMIC DNA]</scope>
    <source>
        <strain evidence="2">WM001</strain>
    </source>
</reference>
<dbReference type="AlphaFoldDB" id="A0A1R2CVQ5"/>
<dbReference type="EMBL" id="MPUH01000050">
    <property type="protein sequence ID" value="OMJ93051.1"/>
    <property type="molecule type" value="Genomic_DNA"/>
</dbReference>
<protein>
    <submittedName>
        <fullName evidence="2">Uncharacterized protein</fullName>
    </submittedName>
</protein>
<name>A0A1R2CVQ5_9CILI</name>
<dbReference type="Proteomes" id="UP000187209">
    <property type="component" value="Unassembled WGS sequence"/>
</dbReference>
<evidence type="ECO:0000256" key="1">
    <source>
        <dbReference type="SAM" id="MobiDB-lite"/>
    </source>
</evidence>
<dbReference type="OrthoDB" id="297125at2759"/>
<keyword evidence="3" id="KW-1185">Reference proteome</keyword>
<sequence>MSSKINRNGPTTLLSLKKECDKISKDLYKLKLTMPTTECLRKAEQVVKKFDNLKQNWSIFASKTLENINLNKNQACQYMKSMEVNKNLLQEVQNDKKRIKSQEILQKKSELILEKSLDKIKGLWQLNLIDMEKSLKIQKETLKRISKNNITALDDINHEINLVLNPPRVPKLSLDRLHKKISSNSRRTLEKSSKIIKPLKEEILSSRSTFTLCTENKGAFRSHSSRARTDNKKSSRVSLEKPGPQIPEILSPINFSQIIQENNLKLQNTNLKSPSFSSKSRSKLQSALENDSVGIEEIKEALTILKKANLINKNGSQELLKLVEMIKDPKNSSNVELMLQLLDLEGQKHNKNPKNNQKRFKFLKPHTPATNLRARLSKLNDLEGTSREKFKFPDEKSFNRTILSNENLLSPKNYDDYLENSYRKSDLKDVKLEDLLNVASIMDDLGLISAENSIIHENAPSPLDEPTETKRSFCLDKFFDDLPVKISRVSKIK</sequence>
<evidence type="ECO:0000313" key="2">
    <source>
        <dbReference type="EMBL" id="OMJ93051.1"/>
    </source>
</evidence>
<organism evidence="2 3">
    <name type="scientific">Stentor coeruleus</name>
    <dbReference type="NCBI Taxonomy" id="5963"/>
    <lineage>
        <taxon>Eukaryota</taxon>
        <taxon>Sar</taxon>
        <taxon>Alveolata</taxon>
        <taxon>Ciliophora</taxon>
        <taxon>Postciliodesmatophora</taxon>
        <taxon>Heterotrichea</taxon>
        <taxon>Heterotrichida</taxon>
        <taxon>Stentoridae</taxon>
        <taxon>Stentor</taxon>
    </lineage>
</organism>
<evidence type="ECO:0000313" key="3">
    <source>
        <dbReference type="Proteomes" id="UP000187209"/>
    </source>
</evidence>
<proteinExistence type="predicted"/>
<gene>
    <name evidence="2" type="ORF">SteCoe_4137</name>
</gene>
<feature type="region of interest" description="Disordered" evidence="1">
    <location>
        <begin position="221"/>
        <end position="243"/>
    </location>
</feature>
<comment type="caution">
    <text evidence="2">The sequence shown here is derived from an EMBL/GenBank/DDBJ whole genome shotgun (WGS) entry which is preliminary data.</text>
</comment>
<accession>A0A1R2CVQ5</accession>